<keyword evidence="7 8" id="KW-0131">Cell cycle</keyword>
<evidence type="ECO:0000256" key="8">
    <source>
        <dbReference type="HAMAP-Rule" id="MF_00910"/>
    </source>
</evidence>
<evidence type="ECO:0000256" key="5">
    <source>
        <dbReference type="ARBA" id="ARBA00022989"/>
    </source>
</evidence>
<organism evidence="10 11">
    <name type="scientific">Marinomonas balearica</name>
    <dbReference type="NCBI Taxonomy" id="491947"/>
    <lineage>
        <taxon>Bacteria</taxon>
        <taxon>Pseudomonadati</taxon>
        <taxon>Pseudomonadota</taxon>
        <taxon>Gammaproteobacteria</taxon>
        <taxon>Oceanospirillales</taxon>
        <taxon>Oceanospirillaceae</taxon>
        <taxon>Marinomonas</taxon>
    </lineage>
</organism>
<sequence>MFGLEVQCFGCWSEFVTKEKWLSSYVLSVIAVVVLAIVLIVQVYEFRKDFSYLQSLKKEEVNLEVVWGQLLLEQSALTQPSRLEQAAVKELNMHAPSQNELIIVKP</sequence>
<evidence type="ECO:0000256" key="2">
    <source>
        <dbReference type="ARBA" id="ARBA00022475"/>
    </source>
</evidence>
<dbReference type="GO" id="GO:0005886">
    <property type="term" value="C:plasma membrane"/>
    <property type="evidence" value="ECO:0007669"/>
    <property type="project" value="UniProtKB-SubCell"/>
</dbReference>
<evidence type="ECO:0000313" key="11">
    <source>
        <dbReference type="Proteomes" id="UP000294656"/>
    </source>
</evidence>
<gene>
    <name evidence="8" type="primary">ftsL</name>
    <name evidence="10" type="ORF">DFP79_1466</name>
</gene>
<keyword evidence="11" id="KW-1185">Reference proteome</keyword>
<name>A0A4R6MBQ6_9GAMM</name>
<keyword evidence="4 8" id="KW-0812">Transmembrane</keyword>
<comment type="similarity">
    <text evidence="8">Belongs to the FtsL family.</text>
</comment>
<keyword evidence="2 8" id="KW-1003">Cell membrane</keyword>
<dbReference type="Proteomes" id="UP000294656">
    <property type="component" value="Unassembled WGS sequence"/>
</dbReference>
<evidence type="ECO:0000313" key="10">
    <source>
        <dbReference type="EMBL" id="TDO99041.1"/>
    </source>
</evidence>
<dbReference type="HAMAP" id="MF_00910">
    <property type="entry name" value="FtsL"/>
    <property type="match status" value="1"/>
</dbReference>
<keyword evidence="6 8" id="KW-0472">Membrane</keyword>
<dbReference type="GO" id="GO:0032153">
    <property type="term" value="C:cell division site"/>
    <property type="evidence" value="ECO:0007669"/>
    <property type="project" value="UniProtKB-UniRule"/>
</dbReference>
<dbReference type="Pfam" id="PF04999">
    <property type="entry name" value="FtsL"/>
    <property type="match status" value="1"/>
</dbReference>
<evidence type="ECO:0000256" key="4">
    <source>
        <dbReference type="ARBA" id="ARBA00022692"/>
    </source>
</evidence>
<dbReference type="AlphaFoldDB" id="A0A4R6MBQ6"/>
<accession>A0A4R6MBQ6</accession>
<evidence type="ECO:0000256" key="6">
    <source>
        <dbReference type="ARBA" id="ARBA00023136"/>
    </source>
</evidence>
<evidence type="ECO:0000256" key="1">
    <source>
        <dbReference type="ARBA" id="ARBA00004401"/>
    </source>
</evidence>
<comment type="subcellular location">
    <subcellularLocation>
        <location evidence="8">Cell inner membrane</location>
        <topology evidence="8">Single-pass type II membrane protein</topology>
    </subcellularLocation>
    <subcellularLocation>
        <location evidence="1">Cell membrane</location>
        <topology evidence="1">Single-pass type II membrane protein</topology>
    </subcellularLocation>
    <text evidence="8">Localizes to the division septum where it forms a ring structure.</text>
</comment>
<feature type="transmembrane region" description="Helical" evidence="8">
    <location>
        <begin position="22"/>
        <end position="44"/>
    </location>
</feature>
<evidence type="ECO:0000256" key="3">
    <source>
        <dbReference type="ARBA" id="ARBA00022618"/>
    </source>
</evidence>
<comment type="subunit">
    <text evidence="8">Part of a complex composed of FtsB, FtsL and FtsQ.</text>
</comment>
<proteinExistence type="inferred from homology"/>
<comment type="caution">
    <text evidence="10">The sequence shown here is derived from an EMBL/GenBank/DDBJ whole genome shotgun (WGS) entry which is preliminary data.</text>
</comment>
<comment type="function">
    <text evidence="8">Essential cell division protein. May link together the upstream cell division proteins, which are predominantly cytoplasmic, with the downstream cell division proteins, which are predominantly periplasmic.</text>
</comment>
<evidence type="ECO:0000256" key="7">
    <source>
        <dbReference type="ARBA" id="ARBA00023306"/>
    </source>
</evidence>
<dbReference type="PANTHER" id="PTHR37479">
    <property type="entry name" value="CELL DIVISION PROTEIN FTSL"/>
    <property type="match status" value="1"/>
</dbReference>
<keyword evidence="5 8" id="KW-1133">Transmembrane helix</keyword>
<keyword evidence="3 8" id="KW-0132">Cell division</keyword>
<dbReference type="PANTHER" id="PTHR37479:SF1">
    <property type="entry name" value="CELL DIVISION PROTEIN FTSL"/>
    <property type="match status" value="1"/>
</dbReference>
<protein>
    <recommendedName>
        <fullName evidence="8 9">Cell division protein FtsL</fullName>
    </recommendedName>
</protein>
<keyword evidence="8" id="KW-0997">Cell inner membrane</keyword>
<reference evidence="10 11" key="1">
    <citation type="submission" date="2019-03" db="EMBL/GenBank/DDBJ databases">
        <title>Genomic Encyclopedia of Type Strains, Phase III (KMG-III): the genomes of soil and plant-associated and newly described type strains.</title>
        <authorList>
            <person name="Whitman W."/>
        </authorList>
    </citation>
    <scope>NUCLEOTIDE SEQUENCE [LARGE SCALE GENOMIC DNA]</scope>
    <source>
        <strain evidence="10 11">CECT 7378</strain>
    </source>
</reference>
<evidence type="ECO:0000256" key="9">
    <source>
        <dbReference type="NCBIfam" id="TIGR02209"/>
    </source>
</evidence>
<dbReference type="NCBIfam" id="TIGR02209">
    <property type="entry name" value="ftsL_broad"/>
    <property type="match status" value="1"/>
</dbReference>
<dbReference type="GO" id="GO:0043093">
    <property type="term" value="P:FtsZ-dependent cytokinesis"/>
    <property type="evidence" value="ECO:0007669"/>
    <property type="project" value="UniProtKB-UniRule"/>
</dbReference>
<dbReference type="EMBL" id="SNXC01000010">
    <property type="protein sequence ID" value="TDO99041.1"/>
    <property type="molecule type" value="Genomic_DNA"/>
</dbReference>
<dbReference type="InterPro" id="IPR011922">
    <property type="entry name" value="Cell_div_FtsL"/>
</dbReference>